<dbReference type="AlphaFoldDB" id="A0A5B8R5K0"/>
<proteinExistence type="predicted"/>
<dbReference type="Gene3D" id="3.40.1690.10">
    <property type="entry name" value="secretion proteins EscU"/>
    <property type="match status" value="1"/>
</dbReference>
<dbReference type="EMBL" id="MN079076">
    <property type="protein sequence ID" value="QEA03746.1"/>
    <property type="molecule type" value="Genomic_DNA"/>
</dbReference>
<reference evidence="1" key="1">
    <citation type="submission" date="2019-06" db="EMBL/GenBank/DDBJ databases">
        <authorList>
            <person name="Murdoch R.W."/>
            <person name="Fathepure B."/>
        </authorList>
    </citation>
    <scope>NUCLEOTIDE SEQUENCE</scope>
</reference>
<gene>
    <name evidence="1" type="ORF">KBTEX_00046</name>
</gene>
<dbReference type="GO" id="GO:0005886">
    <property type="term" value="C:plasma membrane"/>
    <property type="evidence" value="ECO:0007669"/>
    <property type="project" value="TreeGrafter"/>
</dbReference>
<evidence type="ECO:0008006" key="2">
    <source>
        <dbReference type="Google" id="ProtNLM"/>
    </source>
</evidence>
<dbReference type="SUPFAM" id="SSF160544">
    <property type="entry name" value="EscU C-terminal domain-like"/>
    <property type="match status" value="1"/>
</dbReference>
<dbReference type="PANTHER" id="PTHR30531">
    <property type="entry name" value="FLAGELLAR BIOSYNTHETIC PROTEIN FLHB"/>
    <property type="match status" value="1"/>
</dbReference>
<dbReference type="Pfam" id="PF01312">
    <property type="entry name" value="Bac_export_2"/>
    <property type="match status" value="1"/>
</dbReference>
<dbReference type="GO" id="GO:0009306">
    <property type="term" value="P:protein secretion"/>
    <property type="evidence" value="ECO:0007669"/>
    <property type="project" value="InterPro"/>
</dbReference>
<name>A0A5B8R5K0_9ZZZZ</name>
<accession>A0A5B8R5K0</accession>
<protein>
    <recommendedName>
        <fullName evidence="2">Flagellar biosynthetic protein FlhB</fullName>
    </recommendedName>
</protein>
<evidence type="ECO:0000313" key="1">
    <source>
        <dbReference type="EMBL" id="QEA03746.1"/>
    </source>
</evidence>
<sequence length="104" mass="11095">MTAPDERRRIAVALEYGGEGAPRVTASGQGVTADEIRRIAEAHGVPLDANADLAEVLATLPLGQEIPEHLYRAVAEVIAFAYWVRGRVPEGYRSRSGGNSAPGR</sequence>
<dbReference type="InterPro" id="IPR006135">
    <property type="entry name" value="T3SS_substrate_exporter"/>
</dbReference>
<organism evidence="1">
    <name type="scientific">uncultured organism</name>
    <dbReference type="NCBI Taxonomy" id="155900"/>
    <lineage>
        <taxon>unclassified sequences</taxon>
        <taxon>environmental samples</taxon>
    </lineage>
</organism>
<dbReference type="PANTHER" id="PTHR30531:SF12">
    <property type="entry name" value="FLAGELLAR BIOSYNTHETIC PROTEIN FLHB"/>
    <property type="match status" value="1"/>
</dbReference>
<dbReference type="InterPro" id="IPR029025">
    <property type="entry name" value="T3SS_substrate_exporter_C"/>
</dbReference>